<comment type="caution">
    <text evidence="2">The sequence shown here is derived from an EMBL/GenBank/DDBJ whole genome shotgun (WGS) entry which is preliminary data.</text>
</comment>
<sequence>MLIRDFGFNIFRALHELPEKEDERKRDSEKKKDDERKDESERSHEKEKNQDEHEEKKDTKEDERKKEKREEKKSDESEDDDDGDEDDEKGKKKDKDKKKKERVKMYTSDRHLLLSFVYFDQTHCGYIFDKDIEDLLYTLGLNLSRAQVRKLVSKVVTRDSLHYRKLTDKPKDDEFIFL</sequence>
<evidence type="ECO:0000256" key="1">
    <source>
        <dbReference type="SAM" id="MobiDB-lite"/>
    </source>
</evidence>
<protein>
    <recommendedName>
        <fullName evidence="4">Cell division cycle and apoptosis regulator protein 1</fullName>
    </recommendedName>
</protein>
<dbReference type="SUPFAM" id="SSF47473">
    <property type="entry name" value="EF-hand"/>
    <property type="match status" value="1"/>
</dbReference>
<keyword evidence="3" id="KW-1185">Reference proteome</keyword>
<dbReference type="PANTHER" id="PTHR14304">
    <property type="entry name" value="CELL DIVISION CYCLE AND APOPTOSIS REGULATOR PROTEIN"/>
    <property type="match status" value="1"/>
</dbReference>
<reference evidence="2" key="1">
    <citation type="journal article" date="2023" name="Insect Mol. Biol.">
        <title>Genome sequencing provides insights into the evolution of gene families encoding plant cell wall-degrading enzymes in longhorned beetles.</title>
        <authorList>
            <person name="Shin N.R."/>
            <person name="Okamura Y."/>
            <person name="Kirsch R."/>
            <person name="Pauchet Y."/>
        </authorList>
    </citation>
    <scope>NUCLEOTIDE SEQUENCE</scope>
    <source>
        <strain evidence="2">MMC_N1</strain>
    </source>
</reference>
<feature type="compositionally biased region" description="Basic and acidic residues" evidence="1">
    <location>
        <begin position="13"/>
        <end position="75"/>
    </location>
</feature>
<dbReference type="Proteomes" id="UP001162164">
    <property type="component" value="Unassembled WGS sequence"/>
</dbReference>
<dbReference type="PANTHER" id="PTHR14304:SF11">
    <property type="entry name" value="SAP DOMAIN-CONTAINING PROTEIN"/>
    <property type="match status" value="1"/>
</dbReference>
<proteinExistence type="predicted"/>
<feature type="region of interest" description="Disordered" evidence="1">
    <location>
        <begin position="1"/>
        <end position="102"/>
    </location>
</feature>
<gene>
    <name evidence="2" type="ORF">NQ317_003586</name>
</gene>
<dbReference type="EMBL" id="JAPWTJ010000706">
    <property type="protein sequence ID" value="KAJ8976243.1"/>
    <property type="molecule type" value="Genomic_DNA"/>
</dbReference>
<evidence type="ECO:0008006" key="4">
    <source>
        <dbReference type="Google" id="ProtNLM"/>
    </source>
</evidence>
<organism evidence="2 3">
    <name type="scientific">Molorchus minor</name>
    <dbReference type="NCBI Taxonomy" id="1323400"/>
    <lineage>
        <taxon>Eukaryota</taxon>
        <taxon>Metazoa</taxon>
        <taxon>Ecdysozoa</taxon>
        <taxon>Arthropoda</taxon>
        <taxon>Hexapoda</taxon>
        <taxon>Insecta</taxon>
        <taxon>Pterygota</taxon>
        <taxon>Neoptera</taxon>
        <taxon>Endopterygota</taxon>
        <taxon>Coleoptera</taxon>
        <taxon>Polyphaga</taxon>
        <taxon>Cucujiformia</taxon>
        <taxon>Chrysomeloidea</taxon>
        <taxon>Cerambycidae</taxon>
        <taxon>Lamiinae</taxon>
        <taxon>Monochamini</taxon>
        <taxon>Molorchus</taxon>
    </lineage>
</organism>
<feature type="compositionally biased region" description="Acidic residues" evidence="1">
    <location>
        <begin position="76"/>
        <end position="87"/>
    </location>
</feature>
<dbReference type="InterPro" id="IPR011992">
    <property type="entry name" value="EF-hand-dom_pair"/>
</dbReference>
<evidence type="ECO:0000313" key="3">
    <source>
        <dbReference type="Proteomes" id="UP001162164"/>
    </source>
</evidence>
<name>A0ABQ9JE53_9CUCU</name>
<accession>A0ABQ9JE53</accession>
<evidence type="ECO:0000313" key="2">
    <source>
        <dbReference type="EMBL" id="KAJ8976243.1"/>
    </source>
</evidence>
<dbReference type="InterPro" id="IPR025224">
    <property type="entry name" value="CCAR1/CCAR2"/>
</dbReference>